<proteinExistence type="predicted"/>
<name>A0A8J4GKY6_9CHLO</name>
<protein>
    <submittedName>
        <fullName evidence="2">Uncharacterized protein</fullName>
    </submittedName>
</protein>
<evidence type="ECO:0000313" key="3">
    <source>
        <dbReference type="Proteomes" id="UP000722791"/>
    </source>
</evidence>
<sequence>GSLTWDTGTDPLATSTFGLVLSRHTEAVPVSTPNFAVPATLDGSVGGGHVSVSSAHTGSALAASPGAGSVGDDSGGVGDCHTSSGAQGYKERALDMGIARQISASPRDAKNQNT</sequence>
<feature type="non-terminal residue" evidence="2">
    <location>
        <position position="114"/>
    </location>
</feature>
<dbReference type="Proteomes" id="UP000722791">
    <property type="component" value="Unassembled WGS sequence"/>
</dbReference>
<feature type="non-terminal residue" evidence="2">
    <location>
        <position position="1"/>
    </location>
</feature>
<organism evidence="2 3">
    <name type="scientific">Volvox reticuliferus</name>
    <dbReference type="NCBI Taxonomy" id="1737510"/>
    <lineage>
        <taxon>Eukaryota</taxon>
        <taxon>Viridiplantae</taxon>
        <taxon>Chlorophyta</taxon>
        <taxon>core chlorophytes</taxon>
        <taxon>Chlorophyceae</taxon>
        <taxon>CS clade</taxon>
        <taxon>Chlamydomonadales</taxon>
        <taxon>Volvocaceae</taxon>
        <taxon>Volvox</taxon>
    </lineage>
</organism>
<accession>A0A8J4GKY6</accession>
<comment type="caution">
    <text evidence="2">The sequence shown here is derived from an EMBL/GenBank/DDBJ whole genome shotgun (WGS) entry which is preliminary data.</text>
</comment>
<dbReference type="EMBL" id="BNCQ01000033">
    <property type="protein sequence ID" value="GIM10039.1"/>
    <property type="molecule type" value="Genomic_DNA"/>
</dbReference>
<feature type="compositionally biased region" description="Low complexity" evidence="1">
    <location>
        <begin position="50"/>
        <end position="72"/>
    </location>
</feature>
<gene>
    <name evidence="2" type="ORF">Vretimale_13788</name>
</gene>
<evidence type="ECO:0000256" key="1">
    <source>
        <dbReference type="SAM" id="MobiDB-lite"/>
    </source>
</evidence>
<evidence type="ECO:0000313" key="2">
    <source>
        <dbReference type="EMBL" id="GIM10039.1"/>
    </source>
</evidence>
<dbReference type="AlphaFoldDB" id="A0A8J4GKY6"/>
<reference evidence="2" key="1">
    <citation type="journal article" date="2021" name="Proc. Natl. Acad. Sci. U.S.A.">
        <title>Three genomes in the algal genus Volvox reveal the fate of a haploid sex-determining region after a transition to homothallism.</title>
        <authorList>
            <person name="Yamamoto K."/>
            <person name="Hamaji T."/>
            <person name="Kawai-Toyooka H."/>
            <person name="Matsuzaki R."/>
            <person name="Takahashi F."/>
            <person name="Nishimura Y."/>
            <person name="Kawachi M."/>
            <person name="Noguchi H."/>
            <person name="Minakuchi Y."/>
            <person name="Umen J.G."/>
            <person name="Toyoda A."/>
            <person name="Nozaki H."/>
        </authorList>
    </citation>
    <scope>NUCLEOTIDE SEQUENCE</scope>
    <source>
        <strain evidence="2">NIES-3785</strain>
    </source>
</reference>
<feature type="region of interest" description="Disordered" evidence="1">
    <location>
        <begin position="48"/>
        <end position="114"/>
    </location>
</feature>